<evidence type="ECO:0000256" key="1">
    <source>
        <dbReference type="ARBA" id="ARBA00022764"/>
    </source>
</evidence>
<dbReference type="Pfam" id="PF13416">
    <property type="entry name" value="SBP_bac_8"/>
    <property type="match status" value="1"/>
</dbReference>
<dbReference type="InterPro" id="IPR006059">
    <property type="entry name" value="SBP"/>
</dbReference>
<keyword evidence="3" id="KW-1185">Reference proteome</keyword>
<evidence type="ECO:0000313" key="2">
    <source>
        <dbReference type="EMBL" id="MDA4848356.1"/>
    </source>
</evidence>
<keyword evidence="1" id="KW-0574">Periplasm</keyword>
<dbReference type="SUPFAM" id="SSF53850">
    <property type="entry name" value="Periplasmic binding protein-like II"/>
    <property type="match status" value="1"/>
</dbReference>
<name>A0ABT4VUH0_9HYPH</name>
<dbReference type="EMBL" id="JAPJZH010000022">
    <property type="protein sequence ID" value="MDA4848356.1"/>
    <property type="molecule type" value="Genomic_DNA"/>
</dbReference>
<sequence length="370" mass="41509">MLRGMTWDHPRGYACLEAASQRYLAETGNAITWDRRSLQAFADASIEDLARTYDLIVLDHPHVGLIAETQCLLPLDPPDGDGSLGGSLESYIWKGQLWAYPVDAACQVAVSRPDLKPVQLPHWEAVFEAKPRDFRMATPLLPVDALDLFMTLVAGKGEENLPFSETRFTSKANGVMALKVLKSLYRLGPPEAVGWNPITVLEAMSTTDEFAYSPAMFGYINYARDDFRPHKLEYVDLPSFADTGLKRGILGGAGIGVSARRGNADTARRFAAWIASEPVQSGIYIENEGQPANPATWNRLADDPRYSGFLKGARRTMDTAWTRPRDIWFLGFVDDACEIFPDFFRKDRDEEDFWAELNTLYRRNIAEVEK</sequence>
<dbReference type="Proteomes" id="UP001148313">
    <property type="component" value="Unassembled WGS sequence"/>
</dbReference>
<evidence type="ECO:0008006" key="4">
    <source>
        <dbReference type="Google" id="ProtNLM"/>
    </source>
</evidence>
<accession>A0ABT4VUH0</accession>
<gene>
    <name evidence="2" type="ORF">OOZ53_23565</name>
</gene>
<organism evidence="2 3">
    <name type="scientific">Hoeflea poritis</name>
    <dbReference type="NCBI Taxonomy" id="2993659"/>
    <lineage>
        <taxon>Bacteria</taxon>
        <taxon>Pseudomonadati</taxon>
        <taxon>Pseudomonadota</taxon>
        <taxon>Alphaproteobacteria</taxon>
        <taxon>Hyphomicrobiales</taxon>
        <taxon>Rhizobiaceae</taxon>
        <taxon>Hoeflea</taxon>
    </lineage>
</organism>
<proteinExistence type="predicted"/>
<dbReference type="RefSeq" id="WP_271092217.1">
    <property type="nucleotide sequence ID" value="NZ_JAPJZH010000022.1"/>
</dbReference>
<comment type="caution">
    <text evidence="2">The sequence shown here is derived from an EMBL/GenBank/DDBJ whole genome shotgun (WGS) entry which is preliminary data.</text>
</comment>
<dbReference type="Gene3D" id="3.40.190.10">
    <property type="entry name" value="Periplasmic binding protein-like II"/>
    <property type="match status" value="2"/>
</dbReference>
<evidence type="ECO:0000313" key="3">
    <source>
        <dbReference type="Proteomes" id="UP001148313"/>
    </source>
</evidence>
<reference evidence="2" key="1">
    <citation type="submission" date="2022-11" db="EMBL/GenBank/DDBJ databases">
        <title>Hoeflea poritis sp. nov., isolated from scleractinian coral Porites lutea.</title>
        <authorList>
            <person name="Zhang G."/>
            <person name="Wei Q."/>
            <person name="Cai L."/>
        </authorList>
    </citation>
    <scope>NUCLEOTIDE SEQUENCE</scope>
    <source>
        <strain evidence="2">E7-10</strain>
    </source>
</reference>
<protein>
    <recommendedName>
        <fullName evidence="4">ABC transporter substrate-binding protein</fullName>
    </recommendedName>
</protein>